<evidence type="ECO:0000259" key="1">
    <source>
        <dbReference type="Pfam" id="PF20167"/>
    </source>
</evidence>
<evidence type="ECO:0000313" key="3">
    <source>
        <dbReference type="Proteomes" id="UP000823775"/>
    </source>
</evidence>
<dbReference type="EMBL" id="JACEIK010008377">
    <property type="protein sequence ID" value="MCE3051324.1"/>
    <property type="molecule type" value="Genomic_DNA"/>
</dbReference>
<evidence type="ECO:0000313" key="2">
    <source>
        <dbReference type="EMBL" id="MCE3051324.1"/>
    </source>
</evidence>
<proteinExistence type="predicted"/>
<gene>
    <name evidence="2" type="ORF">HAX54_049446</name>
</gene>
<feature type="domain" description="Putative plant transposon protein" evidence="1">
    <location>
        <begin position="44"/>
        <end position="171"/>
    </location>
</feature>
<protein>
    <recommendedName>
        <fullName evidence="1">Putative plant transposon protein domain-containing protein</fullName>
    </recommendedName>
</protein>
<comment type="caution">
    <text evidence="2">The sequence shown here is derived from an EMBL/GenBank/DDBJ whole genome shotgun (WGS) entry which is preliminary data.</text>
</comment>
<dbReference type="Proteomes" id="UP000823775">
    <property type="component" value="Unassembled WGS sequence"/>
</dbReference>
<organism evidence="2 3">
    <name type="scientific">Datura stramonium</name>
    <name type="common">Jimsonweed</name>
    <name type="synonym">Common thornapple</name>
    <dbReference type="NCBI Taxonomy" id="4076"/>
    <lineage>
        <taxon>Eukaryota</taxon>
        <taxon>Viridiplantae</taxon>
        <taxon>Streptophyta</taxon>
        <taxon>Embryophyta</taxon>
        <taxon>Tracheophyta</taxon>
        <taxon>Spermatophyta</taxon>
        <taxon>Magnoliopsida</taxon>
        <taxon>eudicotyledons</taxon>
        <taxon>Gunneridae</taxon>
        <taxon>Pentapetalae</taxon>
        <taxon>asterids</taxon>
        <taxon>lamiids</taxon>
        <taxon>Solanales</taxon>
        <taxon>Solanaceae</taxon>
        <taxon>Solanoideae</taxon>
        <taxon>Datureae</taxon>
        <taxon>Datura</taxon>
    </lineage>
</organism>
<dbReference type="InterPro" id="IPR046796">
    <property type="entry name" value="Transposase_32_dom"/>
</dbReference>
<dbReference type="Pfam" id="PF20167">
    <property type="entry name" value="Transposase_32"/>
    <property type="match status" value="1"/>
</dbReference>
<sequence>MREIYVVGLEMMTQGNVKWSIFEEVQICSSDLSGLPKIKDLFDHYKLDWMSEPPGEYSQAMVREFYAAYVAILNKTRKKGDSEKGQPPLDSVEQAWINDIIVTITKGSLSTAAKFWCTVVRLRLVPTQADNQLTLDWVILIASFMSRFTVNLSWIIVAEIRERVMRSQPSTSAGSLFLDFLEDSTPGDMPTRTGDGAAPLA</sequence>
<keyword evidence="3" id="KW-1185">Reference proteome</keyword>
<reference evidence="2 3" key="1">
    <citation type="journal article" date="2021" name="BMC Genomics">
        <title>Datura genome reveals duplications of psychoactive alkaloid biosynthetic genes and high mutation rate following tissue culture.</title>
        <authorList>
            <person name="Rajewski A."/>
            <person name="Carter-House D."/>
            <person name="Stajich J."/>
            <person name="Litt A."/>
        </authorList>
    </citation>
    <scope>NUCLEOTIDE SEQUENCE [LARGE SCALE GENOMIC DNA]</scope>
    <source>
        <strain evidence="2">AR-01</strain>
    </source>
</reference>
<accession>A0ABS8WMK3</accession>
<name>A0ABS8WMK3_DATST</name>